<feature type="region of interest" description="Disordered" evidence="6">
    <location>
        <begin position="537"/>
        <end position="580"/>
    </location>
</feature>
<feature type="compositionally biased region" description="Low complexity" evidence="6">
    <location>
        <begin position="79"/>
        <end position="98"/>
    </location>
</feature>
<dbReference type="AlphaFoldDB" id="B3MZS7"/>
<evidence type="ECO:0000256" key="3">
    <source>
        <dbReference type="ARBA" id="ARBA00022771"/>
    </source>
</evidence>
<feature type="compositionally biased region" description="Polar residues" evidence="6">
    <location>
        <begin position="513"/>
        <end position="523"/>
    </location>
</feature>
<feature type="compositionally biased region" description="Low complexity" evidence="6">
    <location>
        <begin position="413"/>
        <end position="434"/>
    </location>
</feature>
<accession>B3MZS7</accession>
<feature type="domain" description="C2H2-type" evidence="7">
    <location>
        <begin position="744"/>
        <end position="771"/>
    </location>
</feature>
<dbReference type="PROSITE" id="PS50157">
    <property type="entry name" value="ZINC_FINGER_C2H2_2"/>
    <property type="match status" value="5"/>
</dbReference>
<reference evidence="8 9" key="1">
    <citation type="journal article" date="2007" name="Nature">
        <title>Evolution of genes and genomes on the Drosophila phylogeny.</title>
        <authorList>
            <consortium name="Drosophila 12 Genomes Consortium"/>
            <person name="Clark A.G."/>
            <person name="Eisen M.B."/>
            <person name="Smith D.R."/>
            <person name="Bergman C.M."/>
            <person name="Oliver B."/>
            <person name="Markow T.A."/>
            <person name="Kaufman T.C."/>
            <person name="Kellis M."/>
            <person name="Gelbart W."/>
            <person name="Iyer V.N."/>
            <person name="Pollard D.A."/>
            <person name="Sackton T.B."/>
            <person name="Larracuente A.M."/>
            <person name="Singh N.D."/>
            <person name="Abad J.P."/>
            <person name="Abt D.N."/>
            <person name="Adryan B."/>
            <person name="Aguade M."/>
            <person name="Akashi H."/>
            <person name="Anderson W.W."/>
            <person name="Aquadro C.F."/>
            <person name="Ardell D.H."/>
            <person name="Arguello R."/>
            <person name="Artieri C.G."/>
            <person name="Barbash D.A."/>
            <person name="Barker D."/>
            <person name="Barsanti P."/>
            <person name="Batterham P."/>
            <person name="Batzoglou S."/>
            <person name="Begun D."/>
            <person name="Bhutkar A."/>
            <person name="Blanco E."/>
            <person name="Bosak S.A."/>
            <person name="Bradley R.K."/>
            <person name="Brand A.D."/>
            <person name="Brent M.R."/>
            <person name="Brooks A.N."/>
            <person name="Brown R.H."/>
            <person name="Butlin R.K."/>
            <person name="Caggese C."/>
            <person name="Calvi B.R."/>
            <person name="Bernardo de Carvalho A."/>
            <person name="Caspi A."/>
            <person name="Castrezana S."/>
            <person name="Celniker S.E."/>
            <person name="Chang J.L."/>
            <person name="Chapple C."/>
            <person name="Chatterji S."/>
            <person name="Chinwalla A."/>
            <person name="Civetta A."/>
            <person name="Clifton S.W."/>
            <person name="Comeron J.M."/>
            <person name="Costello J.C."/>
            <person name="Coyne J.A."/>
            <person name="Daub J."/>
            <person name="David R.G."/>
            <person name="Delcher A.L."/>
            <person name="Delehaunty K."/>
            <person name="Do C.B."/>
            <person name="Ebling H."/>
            <person name="Edwards K."/>
            <person name="Eickbush T."/>
            <person name="Evans J.D."/>
            <person name="Filipski A."/>
            <person name="Findeiss S."/>
            <person name="Freyhult E."/>
            <person name="Fulton L."/>
            <person name="Fulton R."/>
            <person name="Garcia A.C."/>
            <person name="Gardiner A."/>
            <person name="Garfield D.A."/>
            <person name="Garvin B.E."/>
            <person name="Gibson G."/>
            <person name="Gilbert D."/>
            <person name="Gnerre S."/>
            <person name="Godfrey J."/>
            <person name="Good R."/>
            <person name="Gotea V."/>
            <person name="Gravely B."/>
            <person name="Greenberg A.J."/>
            <person name="Griffiths-Jones S."/>
            <person name="Gross S."/>
            <person name="Guigo R."/>
            <person name="Gustafson E.A."/>
            <person name="Haerty W."/>
            <person name="Hahn M.W."/>
            <person name="Halligan D.L."/>
            <person name="Halpern A.L."/>
            <person name="Halter G.M."/>
            <person name="Han M.V."/>
            <person name="Heger A."/>
            <person name="Hillier L."/>
            <person name="Hinrichs A.S."/>
            <person name="Holmes I."/>
            <person name="Hoskins R.A."/>
            <person name="Hubisz M.J."/>
            <person name="Hultmark D."/>
            <person name="Huntley M.A."/>
            <person name="Jaffe D.B."/>
            <person name="Jagadeeshan S."/>
            <person name="Jeck W.R."/>
            <person name="Johnson J."/>
            <person name="Jones C.D."/>
            <person name="Jordan W.C."/>
            <person name="Karpen G.H."/>
            <person name="Kataoka E."/>
            <person name="Keightley P.D."/>
            <person name="Kheradpour P."/>
            <person name="Kirkness E.F."/>
            <person name="Koerich L.B."/>
            <person name="Kristiansen K."/>
            <person name="Kudrna D."/>
            <person name="Kulathinal R.J."/>
            <person name="Kumar S."/>
            <person name="Kwok R."/>
            <person name="Lander E."/>
            <person name="Langley C.H."/>
            <person name="Lapoint R."/>
            <person name="Lazzaro B.P."/>
            <person name="Lee S.J."/>
            <person name="Levesque L."/>
            <person name="Li R."/>
            <person name="Lin C.F."/>
            <person name="Lin M.F."/>
            <person name="Lindblad-Toh K."/>
            <person name="Llopart A."/>
            <person name="Long M."/>
            <person name="Low L."/>
            <person name="Lozovsky E."/>
            <person name="Lu J."/>
            <person name="Luo M."/>
            <person name="Machado C.A."/>
            <person name="Makalowski W."/>
            <person name="Marzo M."/>
            <person name="Matsuda M."/>
            <person name="Matzkin L."/>
            <person name="McAllister B."/>
            <person name="McBride C.S."/>
            <person name="McKernan B."/>
            <person name="McKernan K."/>
            <person name="Mendez-Lago M."/>
            <person name="Minx P."/>
            <person name="Mollenhauer M.U."/>
            <person name="Montooth K."/>
            <person name="Mount S.M."/>
            <person name="Mu X."/>
            <person name="Myers E."/>
            <person name="Negre B."/>
            <person name="Newfeld S."/>
            <person name="Nielsen R."/>
            <person name="Noor M.A."/>
            <person name="O'Grady P."/>
            <person name="Pachter L."/>
            <person name="Papaceit M."/>
            <person name="Parisi M.J."/>
            <person name="Parisi M."/>
            <person name="Parts L."/>
            <person name="Pedersen J.S."/>
            <person name="Pesole G."/>
            <person name="Phillippy A.M."/>
            <person name="Ponting C.P."/>
            <person name="Pop M."/>
            <person name="Porcelli D."/>
            <person name="Powell J.R."/>
            <person name="Prohaska S."/>
            <person name="Pruitt K."/>
            <person name="Puig M."/>
            <person name="Quesneville H."/>
            <person name="Ram K.R."/>
            <person name="Rand D."/>
            <person name="Rasmussen M.D."/>
            <person name="Reed L.K."/>
            <person name="Reenan R."/>
            <person name="Reily A."/>
            <person name="Remington K.A."/>
            <person name="Rieger T.T."/>
            <person name="Ritchie M.G."/>
            <person name="Robin C."/>
            <person name="Rogers Y.H."/>
            <person name="Rohde C."/>
            <person name="Rozas J."/>
            <person name="Rubenfield M.J."/>
            <person name="Ruiz A."/>
            <person name="Russo S."/>
            <person name="Salzberg S.L."/>
            <person name="Sanchez-Gracia A."/>
            <person name="Saranga D.J."/>
            <person name="Sato H."/>
            <person name="Schaeffer S.W."/>
            <person name="Schatz M.C."/>
            <person name="Schlenke T."/>
            <person name="Schwartz R."/>
            <person name="Segarra C."/>
            <person name="Singh R.S."/>
            <person name="Sirot L."/>
            <person name="Sirota M."/>
            <person name="Sisneros N.B."/>
            <person name="Smith C.D."/>
            <person name="Smith T.F."/>
            <person name="Spieth J."/>
            <person name="Stage D.E."/>
            <person name="Stark A."/>
            <person name="Stephan W."/>
            <person name="Strausberg R.L."/>
            <person name="Strempel S."/>
            <person name="Sturgill D."/>
            <person name="Sutton G."/>
            <person name="Sutton G.G."/>
            <person name="Tao W."/>
            <person name="Teichmann S."/>
            <person name="Tobari Y.N."/>
            <person name="Tomimura Y."/>
            <person name="Tsolas J.M."/>
            <person name="Valente V.L."/>
            <person name="Venter E."/>
            <person name="Venter J.C."/>
            <person name="Vicario S."/>
            <person name="Vieira F.G."/>
            <person name="Vilella A.J."/>
            <person name="Villasante A."/>
            <person name="Walenz B."/>
            <person name="Wang J."/>
            <person name="Wasserman M."/>
            <person name="Watts T."/>
            <person name="Wilson D."/>
            <person name="Wilson R.K."/>
            <person name="Wing R.A."/>
            <person name="Wolfner M.F."/>
            <person name="Wong A."/>
            <person name="Wong G.K."/>
            <person name="Wu C.I."/>
            <person name="Wu G."/>
            <person name="Yamamoto D."/>
            <person name="Yang H.P."/>
            <person name="Yang S.P."/>
            <person name="Yorke J.A."/>
            <person name="Yoshida K."/>
            <person name="Zdobnov E."/>
            <person name="Zhang P."/>
            <person name="Zhang Y."/>
            <person name="Zimin A.V."/>
            <person name="Baldwin J."/>
            <person name="Abdouelleil A."/>
            <person name="Abdulkadir J."/>
            <person name="Abebe A."/>
            <person name="Abera B."/>
            <person name="Abreu J."/>
            <person name="Acer S.C."/>
            <person name="Aftuck L."/>
            <person name="Alexander A."/>
            <person name="An P."/>
            <person name="Anderson E."/>
            <person name="Anderson S."/>
            <person name="Arachi H."/>
            <person name="Azer M."/>
            <person name="Bachantsang P."/>
            <person name="Barry A."/>
            <person name="Bayul T."/>
            <person name="Berlin A."/>
            <person name="Bessette D."/>
            <person name="Bloom T."/>
            <person name="Blye J."/>
            <person name="Boguslavskiy L."/>
            <person name="Bonnet C."/>
            <person name="Boukhgalter B."/>
            <person name="Bourzgui I."/>
            <person name="Brown A."/>
            <person name="Cahill P."/>
            <person name="Channer S."/>
            <person name="Cheshatsang Y."/>
            <person name="Chuda L."/>
            <person name="Citroen M."/>
            <person name="Collymore A."/>
            <person name="Cooke P."/>
            <person name="Costello M."/>
            <person name="D'Aco K."/>
            <person name="Daza R."/>
            <person name="De Haan G."/>
            <person name="DeGray S."/>
            <person name="DeMaso C."/>
            <person name="Dhargay N."/>
            <person name="Dooley K."/>
            <person name="Dooley E."/>
            <person name="Doricent M."/>
            <person name="Dorje P."/>
            <person name="Dorjee K."/>
            <person name="Dupes A."/>
            <person name="Elong R."/>
            <person name="Falk J."/>
            <person name="Farina A."/>
            <person name="Faro S."/>
            <person name="Ferguson D."/>
            <person name="Fisher S."/>
            <person name="Foley C.D."/>
            <person name="Franke A."/>
            <person name="Friedrich D."/>
            <person name="Gadbois L."/>
            <person name="Gearin G."/>
            <person name="Gearin C.R."/>
            <person name="Giannoukos G."/>
            <person name="Goode T."/>
            <person name="Graham J."/>
            <person name="Grandbois E."/>
            <person name="Grewal S."/>
            <person name="Gyaltsen K."/>
            <person name="Hafez N."/>
            <person name="Hagos B."/>
            <person name="Hall J."/>
            <person name="Henson C."/>
            <person name="Hollinger A."/>
            <person name="Honan T."/>
            <person name="Huard M.D."/>
            <person name="Hughes L."/>
            <person name="Hurhula B."/>
            <person name="Husby M.E."/>
            <person name="Kamat A."/>
            <person name="Kanga B."/>
            <person name="Kashin S."/>
            <person name="Khazanovich D."/>
            <person name="Kisner P."/>
            <person name="Lance K."/>
            <person name="Lara M."/>
            <person name="Lee W."/>
            <person name="Lennon N."/>
            <person name="Letendre F."/>
            <person name="LeVine R."/>
            <person name="Lipovsky A."/>
            <person name="Liu X."/>
            <person name="Liu J."/>
            <person name="Liu S."/>
            <person name="Lokyitsang T."/>
            <person name="Lokyitsang Y."/>
            <person name="Lubonja R."/>
            <person name="Lui A."/>
            <person name="MacDonald P."/>
            <person name="Magnisalis V."/>
            <person name="Maru K."/>
            <person name="Matthews C."/>
            <person name="McCusker W."/>
            <person name="McDonough S."/>
            <person name="Mehta T."/>
            <person name="Meldrim J."/>
            <person name="Meneus L."/>
            <person name="Mihai O."/>
            <person name="Mihalev A."/>
            <person name="Mihova T."/>
            <person name="Mittelman R."/>
            <person name="Mlenga V."/>
            <person name="Montmayeur A."/>
            <person name="Mulrain L."/>
            <person name="Navidi A."/>
            <person name="Naylor J."/>
            <person name="Negash T."/>
            <person name="Nguyen T."/>
            <person name="Nguyen N."/>
            <person name="Nicol R."/>
            <person name="Norbu C."/>
            <person name="Norbu N."/>
            <person name="Novod N."/>
            <person name="O'Neill B."/>
            <person name="Osman S."/>
            <person name="Markiewicz E."/>
            <person name="Oyono O.L."/>
            <person name="Patti C."/>
            <person name="Phunkhang P."/>
            <person name="Pierre F."/>
            <person name="Priest M."/>
            <person name="Raghuraman S."/>
            <person name="Rege F."/>
            <person name="Reyes R."/>
            <person name="Rise C."/>
            <person name="Rogov P."/>
            <person name="Ross K."/>
            <person name="Ryan E."/>
            <person name="Settipalli S."/>
            <person name="Shea T."/>
            <person name="Sherpa N."/>
            <person name="Shi L."/>
            <person name="Shih D."/>
            <person name="Sparrow T."/>
            <person name="Spaulding J."/>
            <person name="Stalker J."/>
            <person name="Stange-Thomann N."/>
            <person name="Stavropoulos S."/>
            <person name="Stone C."/>
            <person name="Strader C."/>
            <person name="Tesfaye S."/>
            <person name="Thomson T."/>
            <person name="Thoulutsang Y."/>
            <person name="Thoulutsang D."/>
            <person name="Topham K."/>
            <person name="Topping I."/>
            <person name="Tsamla T."/>
            <person name="Vassiliev H."/>
            <person name="Vo A."/>
            <person name="Wangchuk T."/>
            <person name="Wangdi T."/>
            <person name="Weiand M."/>
            <person name="Wilkinson J."/>
            <person name="Wilson A."/>
            <person name="Yadav S."/>
            <person name="Young G."/>
            <person name="Yu Q."/>
            <person name="Zembek L."/>
            <person name="Zhong D."/>
            <person name="Zimmer A."/>
            <person name="Zwirko Z."/>
            <person name="Jaffe D.B."/>
            <person name="Alvarez P."/>
            <person name="Brockman W."/>
            <person name="Butler J."/>
            <person name="Chin C."/>
            <person name="Gnerre S."/>
            <person name="Grabherr M."/>
            <person name="Kleber M."/>
            <person name="Mauceli E."/>
            <person name="MacCallum I."/>
        </authorList>
    </citation>
    <scope>NUCLEOTIDE SEQUENCE [LARGE SCALE GENOMIC DNA]</scope>
    <source>
        <strain evidence="9">Tucson 14024-0371.13</strain>
    </source>
</reference>
<feature type="compositionally biased region" description="Basic residues" evidence="6">
    <location>
        <begin position="543"/>
        <end position="570"/>
    </location>
</feature>
<dbReference type="Proteomes" id="UP000007801">
    <property type="component" value="Unassembled WGS sequence"/>
</dbReference>
<dbReference type="SUPFAM" id="SSF57667">
    <property type="entry name" value="beta-beta-alpha zinc fingers"/>
    <property type="match status" value="3"/>
</dbReference>
<feature type="region of interest" description="Disordered" evidence="6">
    <location>
        <begin position="413"/>
        <end position="488"/>
    </location>
</feature>
<keyword evidence="2" id="KW-0677">Repeat</keyword>
<dbReference type="PANTHER" id="PTHR24408">
    <property type="entry name" value="ZINC FINGER PROTEIN"/>
    <property type="match status" value="1"/>
</dbReference>
<dbReference type="PANTHER" id="PTHR24408:SF58">
    <property type="entry name" value="TRANSCRIPTION FACTOR (TFIIIA), PUTATIVE (AFU_ORTHOLOGUE AFUA_1G05150)-RELATED"/>
    <property type="match status" value="1"/>
</dbReference>
<dbReference type="FunFam" id="3.30.160.60:FF:001448">
    <property type="entry name" value="Zinc finger and BTB domain containing 7a"/>
    <property type="match status" value="1"/>
</dbReference>
<feature type="domain" description="C2H2-type" evidence="7">
    <location>
        <begin position="716"/>
        <end position="743"/>
    </location>
</feature>
<dbReference type="SMR" id="B3MZS7"/>
<feature type="region of interest" description="Disordered" evidence="6">
    <location>
        <begin position="227"/>
        <end position="284"/>
    </location>
</feature>
<dbReference type="GO" id="GO:0000981">
    <property type="term" value="F:DNA-binding transcription factor activity, RNA polymerase II-specific"/>
    <property type="evidence" value="ECO:0007669"/>
    <property type="project" value="TreeGrafter"/>
</dbReference>
<keyword evidence="3 5" id="KW-0863">Zinc-finger</keyword>
<feature type="compositionally biased region" description="Polar residues" evidence="6">
    <location>
        <begin position="248"/>
        <end position="265"/>
    </location>
</feature>
<dbReference type="GO" id="GO:0043565">
    <property type="term" value="F:sequence-specific DNA binding"/>
    <property type="evidence" value="ECO:0007669"/>
    <property type="project" value="TreeGrafter"/>
</dbReference>
<keyword evidence="9" id="KW-1185">Reference proteome</keyword>
<evidence type="ECO:0000259" key="7">
    <source>
        <dbReference type="PROSITE" id="PS50157"/>
    </source>
</evidence>
<keyword evidence="1" id="KW-0479">Metal-binding</keyword>
<dbReference type="STRING" id="7217.B3MZS7"/>
<feature type="domain" description="C2H2-type" evidence="7">
    <location>
        <begin position="688"/>
        <end position="715"/>
    </location>
</feature>
<dbReference type="PROSITE" id="PS00028">
    <property type="entry name" value="ZINC_FINGER_C2H2_1"/>
    <property type="match status" value="6"/>
</dbReference>
<feature type="compositionally biased region" description="Low complexity" evidence="6">
    <location>
        <begin position="503"/>
        <end position="512"/>
    </location>
</feature>
<protein>
    <recommendedName>
        <fullName evidence="7">C2H2-type domain-containing protein</fullName>
    </recommendedName>
</protein>
<dbReference type="InterPro" id="IPR036236">
    <property type="entry name" value="Znf_C2H2_sf"/>
</dbReference>
<name>B3MZS7_DROAN</name>
<dbReference type="SMART" id="SM00355">
    <property type="entry name" value="ZnF_C2H2"/>
    <property type="match status" value="6"/>
</dbReference>
<keyword evidence="4" id="KW-0862">Zinc</keyword>
<organism evidence="8 9">
    <name type="scientific">Drosophila ananassae</name>
    <name type="common">Fruit fly</name>
    <dbReference type="NCBI Taxonomy" id="7217"/>
    <lineage>
        <taxon>Eukaryota</taxon>
        <taxon>Metazoa</taxon>
        <taxon>Ecdysozoa</taxon>
        <taxon>Arthropoda</taxon>
        <taxon>Hexapoda</taxon>
        <taxon>Insecta</taxon>
        <taxon>Pterygota</taxon>
        <taxon>Neoptera</taxon>
        <taxon>Endopterygota</taxon>
        <taxon>Diptera</taxon>
        <taxon>Brachycera</taxon>
        <taxon>Muscomorpha</taxon>
        <taxon>Ephydroidea</taxon>
        <taxon>Drosophilidae</taxon>
        <taxon>Drosophila</taxon>
        <taxon>Sophophora</taxon>
    </lineage>
</organism>
<dbReference type="Pfam" id="PF00096">
    <property type="entry name" value="zf-C2H2"/>
    <property type="match status" value="3"/>
</dbReference>
<dbReference type="EMBL" id="CH902635">
    <property type="protein sequence ID" value="EDV33878.2"/>
    <property type="molecule type" value="Genomic_DNA"/>
</dbReference>
<feature type="region of interest" description="Disordered" evidence="6">
    <location>
        <begin position="71"/>
        <end position="168"/>
    </location>
</feature>
<dbReference type="InterPro" id="IPR013087">
    <property type="entry name" value="Znf_C2H2_type"/>
</dbReference>
<gene>
    <name evidence="8" type="primary">Dana\GF19068</name>
    <name evidence="8" type="synonym">dana_GLEANR_20787</name>
    <name evidence="8" type="ORF">GF19068</name>
</gene>
<feature type="region of interest" description="Disordered" evidence="6">
    <location>
        <begin position="502"/>
        <end position="523"/>
    </location>
</feature>
<proteinExistence type="predicted"/>
<evidence type="ECO:0000256" key="1">
    <source>
        <dbReference type="ARBA" id="ARBA00022723"/>
    </source>
</evidence>
<feature type="compositionally biased region" description="Gly residues" evidence="6">
    <location>
        <begin position="267"/>
        <end position="280"/>
    </location>
</feature>
<dbReference type="OrthoDB" id="10261408at2759"/>
<dbReference type="eggNOG" id="KOG1721">
    <property type="taxonomic scope" value="Eukaryota"/>
</dbReference>
<feature type="domain" description="C2H2-type" evidence="7">
    <location>
        <begin position="357"/>
        <end position="384"/>
    </location>
</feature>
<dbReference type="Gene3D" id="3.30.160.60">
    <property type="entry name" value="Classic Zinc Finger"/>
    <property type="match status" value="4"/>
</dbReference>
<evidence type="ECO:0000313" key="8">
    <source>
        <dbReference type="EMBL" id="EDV33878.2"/>
    </source>
</evidence>
<dbReference type="GO" id="GO:0005634">
    <property type="term" value="C:nucleus"/>
    <property type="evidence" value="ECO:0007669"/>
    <property type="project" value="TreeGrafter"/>
</dbReference>
<feature type="compositionally biased region" description="Basic and acidic residues" evidence="6">
    <location>
        <begin position="444"/>
        <end position="453"/>
    </location>
</feature>
<dbReference type="FunFam" id="3.30.160.60:FF:002343">
    <property type="entry name" value="Zinc finger protein 33A"/>
    <property type="match status" value="1"/>
</dbReference>
<evidence type="ECO:0000256" key="4">
    <source>
        <dbReference type="ARBA" id="ARBA00022833"/>
    </source>
</evidence>
<dbReference type="GO" id="GO:0008270">
    <property type="term" value="F:zinc ion binding"/>
    <property type="evidence" value="ECO:0007669"/>
    <property type="project" value="UniProtKB-KW"/>
</dbReference>
<evidence type="ECO:0000256" key="5">
    <source>
        <dbReference type="PROSITE-ProRule" id="PRU00042"/>
    </source>
</evidence>
<evidence type="ECO:0000256" key="2">
    <source>
        <dbReference type="ARBA" id="ARBA00022737"/>
    </source>
</evidence>
<dbReference type="InParanoid" id="B3MZS7"/>
<sequence length="772" mass="82058">MGAMAASRCPTPFAFPFTPLGLSLFDIDPSRILSLLHHQTWLAEEALRTRGLLTAPKDFPHRFTTLSDLLTKDFQPGQPSTATPTATATATTATSSSAGKQPAPGSFNLRYPTPTAFYQREPPKATKSSPSPQQMATSSTTTGLSNDLSSGEDSCKRSSADSDEVTIVELPSERSAQLYKESLEQLLQRQRRTPILGVGSSGAGSVIVDATGLRQYTQLLLASGQAEAKEKGTSSSSSSSTPPLMNHQHLSQMLKSPSDTCSSLFSSGGGGGGGGGGGSSSTGETIEEETRCVVCNAHFPNVWLLEQHAALQHPHVGPGEEKPFICEQCGQSYRYRSAYAKHKEQNHRARLPADKLFTCDVCGMQFRYLKSFKKHRLNHALERLHGKKSVGVGVGLGRSLTVAAPTSVAVSVSASASGGSSVTSVDQDVVTSSQEPMLADEGEDLRVNVKREGAGNIPTTNSESGEPSSRESRRPGTADSEEHEQDNTVDSAGITMLYQDNNSSASASTSATEPNISSSDGIHSTNKRARLHHLETDPSYPHQQHHQHPHQHPHHHHHHHHPQQQPHHHGQPGQLPPHLGHVALPLAATSGAGPSSSSAAAAAAVVAAAAANSGGSAAGGGAAGGGGATGPTSGGISSLSSLTSLINAERIPNEQFLGLNPQEASILNFLRVDAAERQRDKRPATSRFTCPFCSKCVRSKENLKLHVRKHTGERPFVCLFCGRAFGGKSDLTRHLRIHTGERPYHCESCGKCFARADYLSKHLTTHIHNAPR</sequence>
<evidence type="ECO:0000313" key="9">
    <source>
        <dbReference type="Proteomes" id="UP000007801"/>
    </source>
</evidence>
<evidence type="ECO:0000256" key="6">
    <source>
        <dbReference type="SAM" id="MobiDB-lite"/>
    </source>
</evidence>
<dbReference type="HOGENOM" id="CLU_349261_0_0_1"/>
<feature type="compositionally biased region" description="Low complexity" evidence="6">
    <location>
        <begin position="571"/>
        <end position="580"/>
    </location>
</feature>
<feature type="compositionally biased region" description="Polar residues" evidence="6">
    <location>
        <begin position="126"/>
        <end position="152"/>
    </location>
</feature>
<feature type="domain" description="C2H2-type" evidence="7">
    <location>
        <begin position="324"/>
        <end position="352"/>
    </location>
</feature>